<dbReference type="RefSeq" id="WP_174514067.1">
    <property type="nucleotide sequence ID" value="NZ_CABFMQ020000142.1"/>
</dbReference>
<gene>
    <name evidence="1" type="ORF">MPC4_80169</name>
</gene>
<dbReference type="Proteomes" id="UP000485880">
    <property type="component" value="Unassembled WGS sequence"/>
</dbReference>
<evidence type="ECO:0000313" key="2">
    <source>
        <dbReference type="Proteomes" id="UP000485880"/>
    </source>
</evidence>
<organism evidence="1 2">
    <name type="scientific">Methylocella tundrae</name>
    <dbReference type="NCBI Taxonomy" id="227605"/>
    <lineage>
        <taxon>Bacteria</taxon>
        <taxon>Pseudomonadati</taxon>
        <taxon>Pseudomonadota</taxon>
        <taxon>Alphaproteobacteria</taxon>
        <taxon>Hyphomicrobiales</taxon>
        <taxon>Beijerinckiaceae</taxon>
        <taxon>Methylocella</taxon>
    </lineage>
</organism>
<dbReference type="EMBL" id="CABFMQ020000142">
    <property type="protein sequence ID" value="VTZ52498.1"/>
    <property type="molecule type" value="Genomic_DNA"/>
</dbReference>
<keyword evidence="2" id="KW-1185">Reference proteome</keyword>
<proteinExistence type="predicted"/>
<protein>
    <submittedName>
        <fullName evidence="1">Uncharacterized protein</fullName>
    </submittedName>
</protein>
<name>A0A8B6MD82_METTU</name>
<comment type="caution">
    <text evidence="1">The sequence shown here is derived from an EMBL/GenBank/DDBJ whole genome shotgun (WGS) entry which is preliminary data.</text>
</comment>
<evidence type="ECO:0000313" key="1">
    <source>
        <dbReference type="EMBL" id="VTZ52498.1"/>
    </source>
</evidence>
<reference evidence="1 2" key="1">
    <citation type="submission" date="2019-05" db="EMBL/GenBank/DDBJ databases">
        <authorList>
            <person name="Farhan Ul Haque M."/>
        </authorList>
    </citation>
    <scope>NUCLEOTIDE SEQUENCE [LARGE SCALE GENOMIC DNA]</scope>
    <source>
        <strain evidence="1">2</strain>
    </source>
</reference>
<dbReference type="AlphaFoldDB" id="A0A8B6MD82"/>
<sequence>MTLIERLSAERQKLLSRSVCVQGYINSRARRFEEKGWPVDNFLKNELPAARTQLAALNKAIIDIDAKIATYKLQEGEFTKLVKRRAVWWVRNLASPEANALARHEVFRGLSDALNGGESVSKLAKIVNWTPQLLEYRVKRFRREKARPEKMYDGHKHRGDVTSEIKDFIDKPAAMDARLHRAVCVVSVLSQFSTLNSRT</sequence>
<accession>A0A8B6MD82</accession>